<gene>
    <name evidence="1" type="ORF">POTOM_002025</name>
</gene>
<sequence length="90" mass="9878">MTQRCSKEKGVYWPLISHIPCVEIDDGHDIVVGELLGEERLFQGDEELVFEQELGSFGCEAKASKLGNSATLDAGKDGELMNGKITSRSY</sequence>
<accession>A0A8X8DIX7</accession>
<name>A0A8X8DIX7_POPTO</name>
<evidence type="ECO:0000313" key="2">
    <source>
        <dbReference type="Proteomes" id="UP000886885"/>
    </source>
</evidence>
<dbReference type="Proteomes" id="UP000886885">
    <property type="component" value="Chromosome 1A"/>
</dbReference>
<organism evidence="1 2">
    <name type="scientific">Populus tomentosa</name>
    <name type="common">Chinese white poplar</name>
    <dbReference type="NCBI Taxonomy" id="118781"/>
    <lineage>
        <taxon>Eukaryota</taxon>
        <taxon>Viridiplantae</taxon>
        <taxon>Streptophyta</taxon>
        <taxon>Embryophyta</taxon>
        <taxon>Tracheophyta</taxon>
        <taxon>Spermatophyta</taxon>
        <taxon>Magnoliopsida</taxon>
        <taxon>eudicotyledons</taxon>
        <taxon>Gunneridae</taxon>
        <taxon>Pentapetalae</taxon>
        <taxon>rosids</taxon>
        <taxon>fabids</taxon>
        <taxon>Malpighiales</taxon>
        <taxon>Salicaceae</taxon>
        <taxon>Saliceae</taxon>
        <taxon>Populus</taxon>
    </lineage>
</organism>
<dbReference type="EMBL" id="JAAWWB010000001">
    <property type="protein sequence ID" value="KAG6792865.1"/>
    <property type="molecule type" value="Genomic_DNA"/>
</dbReference>
<keyword evidence="2" id="KW-1185">Reference proteome</keyword>
<dbReference type="AlphaFoldDB" id="A0A8X8DIX7"/>
<evidence type="ECO:0000313" key="1">
    <source>
        <dbReference type="EMBL" id="KAG6792865.1"/>
    </source>
</evidence>
<comment type="caution">
    <text evidence="1">The sequence shown here is derived from an EMBL/GenBank/DDBJ whole genome shotgun (WGS) entry which is preliminary data.</text>
</comment>
<reference evidence="1" key="1">
    <citation type="journal article" date="2020" name="bioRxiv">
        <title>Hybrid origin of Populus tomentosa Carr. identified through genome sequencing and phylogenomic analysis.</title>
        <authorList>
            <person name="An X."/>
            <person name="Gao K."/>
            <person name="Chen Z."/>
            <person name="Li J."/>
            <person name="Yang X."/>
            <person name="Yang X."/>
            <person name="Zhou J."/>
            <person name="Guo T."/>
            <person name="Zhao T."/>
            <person name="Huang S."/>
            <person name="Miao D."/>
            <person name="Khan W.U."/>
            <person name="Rao P."/>
            <person name="Ye M."/>
            <person name="Lei B."/>
            <person name="Liao W."/>
            <person name="Wang J."/>
            <person name="Ji L."/>
            <person name="Li Y."/>
            <person name="Guo B."/>
            <person name="Mustafa N.S."/>
            <person name="Li S."/>
            <person name="Yun Q."/>
            <person name="Keller S.R."/>
            <person name="Mao J."/>
            <person name="Zhang R."/>
            <person name="Strauss S.H."/>
        </authorList>
    </citation>
    <scope>NUCLEOTIDE SEQUENCE</scope>
    <source>
        <strain evidence="1">GM15</strain>
        <tissue evidence="1">Leaf</tissue>
    </source>
</reference>
<proteinExistence type="predicted"/>
<protein>
    <submittedName>
        <fullName evidence="1">Uncharacterized protein</fullName>
    </submittedName>
</protein>